<dbReference type="EMBL" id="GECU01026650">
    <property type="protein sequence ID" value="JAS81056.1"/>
    <property type="molecule type" value="Transcribed_RNA"/>
</dbReference>
<evidence type="ECO:0000313" key="2">
    <source>
        <dbReference type="EMBL" id="JAS71462.1"/>
    </source>
</evidence>
<keyword evidence="1" id="KW-0812">Transmembrane</keyword>
<gene>
    <name evidence="3" type="ORF">g.795</name>
    <name evidence="2" type="ORF">g.796</name>
</gene>
<keyword evidence="1" id="KW-0472">Membrane</keyword>
<organism evidence="3">
    <name type="scientific">Homalodisca liturata</name>
    <dbReference type="NCBI Taxonomy" id="320908"/>
    <lineage>
        <taxon>Eukaryota</taxon>
        <taxon>Metazoa</taxon>
        <taxon>Ecdysozoa</taxon>
        <taxon>Arthropoda</taxon>
        <taxon>Hexapoda</taxon>
        <taxon>Insecta</taxon>
        <taxon>Pterygota</taxon>
        <taxon>Neoptera</taxon>
        <taxon>Paraneoptera</taxon>
        <taxon>Hemiptera</taxon>
        <taxon>Auchenorrhyncha</taxon>
        <taxon>Membracoidea</taxon>
        <taxon>Cicadellidae</taxon>
        <taxon>Cicadellinae</taxon>
        <taxon>Proconiini</taxon>
        <taxon>Homalodisca</taxon>
    </lineage>
</organism>
<reference evidence="3" key="1">
    <citation type="submission" date="2015-11" db="EMBL/GenBank/DDBJ databases">
        <title>De novo transcriptome assembly of four potential Pierce s Disease insect vectors from Arizona vineyards.</title>
        <authorList>
            <person name="Tassone E.E."/>
        </authorList>
    </citation>
    <scope>NUCLEOTIDE SEQUENCE</scope>
</reference>
<feature type="transmembrane region" description="Helical" evidence="1">
    <location>
        <begin position="88"/>
        <end position="110"/>
    </location>
</feature>
<evidence type="ECO:0000313" key="3">
    <source>
        <dbReference type="EMBL" id="JAS81056.1"/>
    </source>
</evidence>
<evidence type="ECO:0000256" key="1">
    <source>
        <dbReference type="SAM" id="Phobius"/>
    </source>
</evidence>
<keyword evidence="1" id="KW-1133">Transmembrane helix</keyword>
<name>A0A1B6I2A2_9HEMI</name>
<feature type="non-terminal residue" evidence="3">
    <location>
        <position position="111"/>
    </location>
</feature>
<accession>A0A1B6I2A2</accession>
<proteinExistence type="predicted"/>
<dbReference type="EMBL" id="GECU01036244">
    <property type="protein sequence ID" value="JAS71462.1"/>
    <property type="molecule type" value="Transcribed_RNA"/>
</dbReference>
<sequence>MAREKQLNAFLADIYMNEESDYHDDYSDSNKNNWMDNDSQLAVAPGHGMDVLQVSCNLMYQNASSLKTSNNTCVHFIRLRMDHQLPHLSIYIKILTNFLLNFILCVLIKYL</sequence>
<protein>
    <submittedName>
        <fullName evidence="3">Uncharacterized protein</fullName>
    </submittedName>
</protein>
<dbReference type="AlphaFoldDB" id="A0A1B6I2A2"/>